<keyword evidence="1" id="KW-0812">Transmembrane</keyword>
<organism evidence="2">
    <name type="scientific">Trepomonas sp. PC1</name>
    <dbReference type="NCBI Taxonomy" id="1076344"/>
    <lineage>
        <taxon>Eukaryota</taxon>
        <taxon>Metamonada</taxon>
        <taxon>Diplomonadida</taxon>
        <taxon>Hexamitidae</taxon>
        <taxon>Hexamitinae</taxon>
        <taxon>Trepomonas</taxon>
    </lineage>
</organism>
<feature type="non-terminal residue" evidence="2">
    <location>
        <position position="1"/>
    </location>
</feature>
<dbReference type="EMBL" id="GDID01006691">
    <property type="protein sequence ID" value="JAP89915.1"/>
    <property type="molecule type" value="Transcribed_RNA"/>
</dbReference>
<feature type="transmembrane region" description="Helical" evidence="1">
    <location>
        <begin position="418"/>
        <end position="439"/>
    </location>
</feature>
<evidence type="ECO:0000313" key="2">
    <source>
        <dbReference type="EMBL" id="JAP89915.1"/>
    </source>
</evidence>
<keyword evidence="1" id="KW-1133">Transmembrane helix</keyword>
<dbReference type="AlphaFoldDB" id="A0A146K1X6"/>
<reference evidence="2" key="1">
    <citation type="submission" date="2015-07" db="EMBL/GenBank/DDBJ databases">
        <title>Adaptation to a free-living lifestyle via gene acquisitions in the diplomonad Trepomonas sp. PC1.</title>
        <authorList>
            <person name="Xu F."/>
            <person name="Jerlstrom-Hultqvist J."/>
            <person name="Kolisko M."/>
            <person name="Simpson A.G.B."/>
            <person name="Roger A.J."/>
            <person name="Svard S.G."/>
            <person name="Andersson J.O."/>
        </authorList>
    </citation>
    <scope>NUCLEOTIDE SEQUENCE</scope>
    <source>
        <strain evidence="2">PC1</strain>
    </source>
</reference>
<evidence type="ECO:0008006" key="3">
    <source>
        <dbReference type="Google" id="ProtNLM"/>
    </source>
</evidence>
<gene>
    <name evidence="2" type="ORF">TPC1_30590</name>
</gene>
<sequence length="537" mass="59572">SFQQLFEVSDPKQFMALDNQQGVAIIRSDIDFKQIYIDNETFSYKPILFGGEIVGTGYIIKNLIISQAVSVDGVSYSGIFASFTCATMLTGLSFVNITNNVSSDYQSILVGKSAFSIMIQQLNATNCVINAENRAAFINQAQFLTILTSNITNLTIVSKLQHTNSGIVNQVVQLQLKGNIFSINANSSNSIFSGISMQASVINISECDFAFYSYSNEGFYQIGSADTILLYRLKSSIYGSKSCFLVGNASTASFTNSFFFVQTLAFATFDQVGSCTGVNSSFNQLQNVTQSAQCLTSFQGLDIYDRVDFNNSQFNSQNKNYVLKEDAELAPIGPVFFEMVDGDCPGSNVTVQSIYQRNFCQCSSLNLVVSNECRYIQGCMTSTTVCDGNYYRCDVANSICTPVTKLVLSDLEQNILKLAGFVAICILTIILVQISICIMKKIQEKQIKLLQRTIHNQTREEEMIMGDGRCYEFVNRGCQILASEMAPEKYNDVEKVKKVSKSIQVDFKMVPIKVKRSSKTNVLVTRGEIQNTIKYIE</sequence>
<evidence type="ECO:0000256" key="1">
    <source>
        <dbReference type="SAM" id="Phobius"/>
    </source>
</evidence>
<accession>A0A146K1X6</accession>
<proteinExistence type="predicted"/>
<protein>
    <recommendedName>
        <fullName evidence="3">Transmembrane protein</fullName>
    </recommendedName>
</protein>
<keyword evidence="1" id="KW-0472">Membrane</keyword>
<name>A0A146K1X6_9EUKA</name>